<feature type="domain" description="Peptidase M1 leukotriene A4 hydrolase/aminopeptidase C-terminal" evidence="12">
    <location>
        <begin position="499"/>
        <end position="642"/>
    </location>
</feature>
<gene>
    <name evidence="13" type="ORF">DICVIV_08931</name>
</gene>
<dbReference type="GO" id="GO:0004177">
    <property type="term" value="F:aminopeptidase activity"/>
    <property type="evidence" value="ECO:0007669"/>
    <property type="project" value="UniProtKB-KW"/>
</dbReference>
<dbReference type="SUPFAM" id="SSF48371">
    <property type="entry name" value="ARM repeat"/>
    <property type="match status" value="1"/>
</dbReference>
<evidence type="ECO:0000256" key="4">
    <source>
        <dbReference type="ARBA" id="ARBA00022670"/>
    </source>
</evidence>
<feature type="binding site" evidence="11">
    <location>
        <position position="286"/>
    </location>
    <ligand>
        <name>Zn(2+)</name>
        <dbReference type="ChEBI" id="CHEBI:29105"/>
        <note>catalytic</note>
    </ligand>
</feature>
<keyword evidence="8" id="KW-0482">Metalloprotease</keyword>
<dbReference type="Gene3D" id="3.30.2010.30">
    <property type="match status" value="1"/>
</dbReference>
<dbReference type="InterPro" id="IPR016024">
    <property type="entry name" value="ARM-type_fold"/>
</dbReference>
<evidence type="ECO:0000256" key="10">
    <source>
        <dbReference type="PIRSR" id="PIRSR634015-2"/>
    </source>
</evidence>
<evidence type="ECO:0000313" key="13">
    <source>
        <dbReference type="EMBL" id="KJH45033.1"/>
    </source>
</evidence>
<keyword evidence="5 11" id="KW-0479">Metal-binding</keyword>
<keyword evidence="4" id="KW-0645">Protease</keyword>
<dbReference type="InterPro" id="IPR049980">
    <property type="entry name" value="LTA4H_cat"/>
</dbReference>
<dbReference type="GO" id="GO:0005829">
    <property type="term" value="C:cytosol"/>
    <property type="evidence" value="ECO:0007669"/>
    <property type="project" value="TreeGrafter"/>
</dbReference>
<dbReference type="AlphaFoldDB" id="A0A0D8XK86"/>
<evidence type="ECO:0000256" key="3">
    <source>
        <dbReference type="ARBA" id="ARBA00022490"/>
    </source>
</evidence>
<dbReference type="PRINTS" id="PR00756">
    <property type="entry name" value="ALADIPTASE"/>
</dbReference>
<dbReference type="FunFam" id="1.10.390.10:FF:000003">
    <property type="entry name" value="Leukotriene A(4) hydrolase"/>
    <property type="match status" value="1"/>
</dbReference>
<evidence type="ECO:0000256" key="6">
    <source>
        <dbReference type="ARBA" id="ARBA00022801"/>
    </source>
</evidence>
<evidence type="ECO:0000256" key="1">
    <source>
        <dbReference type="ARBA" id="ARBA00004496"/>
    </source>
</evidence>
<dbReference type="GO" id="GO:0008270">
    <property type="term" value="F:zinc ion binding"/>
    <property type="evidence" value="ECO:0007669"/>
    <property type="project" value="InterPro"/>
</dbReference>
<evidence type="ECO:0000256" key="9">
    <source>
        <dbReference type="PIRSR" id="PIRSR634015-1"/>
    </source>
</evidence>
<feature type="active site" description="Proton acceptor" evidence="9">
    <location>
        <position position="287"/>
    </location>
</feature>
<evidence type="ECO:0000256" key="5">
    <source>
        <dbReference type="ARBA" id="ARBA00022723"/>
    </source>
</evidence>
<keyword evidence="3" id="KW-0963">Cytoplasm</keyword>
<dbReference type="Gene3D" id="2.60.40.1730">
    <property type="entry name" value="tricorn interacting facor f3 domain"/>
    <property type="match status" value="1"/>
</dbReference>
<dbReference type="InterPro" id="IPR034015">
    <property type="entry name" value="M1_LTA4H"/>
</dbReference>
<dbReference type="GO" id="GO:0008237">
    <property type="term" value="F:metallopeptidase activity"/>
    <property type="evidence" value="ECO:0007669"/>
    <property type="project" value="UniProtKB-KW"/>
</dbReference>
<dbReference type="Proteomes" id="UP000053766">
    <property type="component" value="Unassembled WGS sequence"/>
</dbReference>
<dbReference type="InterPro" id="IPR045357">
    <property type="entry name" value="Aminopeptidase_N-like_N"/>
</dbReference>
<comment type="similarity">
    <text evidence="2">Belongs to the peptidase M1 family.</text>
</comment>
<dbReference type="EMBL" id="KN716432">
    <property type="protein sequence ID" value="KJH45033.1"/>
    <property type="molecule type" value="Genomic_DNA"/>
</dbReference>
<keyword evidence="7 11" id="KW-0862">Zinc</keyword>
<dbReference type="GO" id="GO:0043171">
    <property type="term" value="P:peptide catabolic process"/>
    <property type="evidence" value="ECO:0007669"/>
    <property type="project" value="TreeGrafter"/>
</dbReference>
<dbReference type="OrthoDB" id="79562at2759"/>
<evidence type="ECO:0000259" key="12">
    <source>
        <dbReference type="SMART" id="SM01263"/>
    </source>
</evidence>
<feature type="binding site" evidence="10">
    <location>
        <begin position="598"/>
        <end position="600"/>
    </location>
    <ligand>
        <name>a peptide</name>
        <dbReference type="ChEBI" id="CHEBI:60466"/>
    </ligand>
</feature>
<feature type="binding site" evidence="10">
    <location>
        <begin position="128"/>
        <end position="130"/>
    </location>
    <ligand>
        <name>a peptide</name>
        <dbReference type="ChEBI" id="CHEBI:60466"/>
    </ligand>
</feature>
<feature type="binding site" evidence="10">
    <location>
        <begin position="257"/>
        <end position="262"/>
    </location>
    <ligand>
        <name>a peptide</name>
        <dbReference type="ChEBI" id="CHEBI:60466"/>
    </ligand>
</feature>
<evidence type="ECO:0000256" key="2">
    <source>
        <dbReference type="ARBA" id="ARBA00010136"/>
    </source>
</evidence>
<dbReference type="PANTHER" id="PTHR45726">
    <property type="entry name" value="LEUKOTRIENE A-4 HYDROLASE"/>
    <property type="match status" value="1"/>
</dbReference>
<name>A0A0D8XK86_DICVI</name>
<dbReference type="InterPro" id="IPR027268">
    <property type="entry name" value="Peptidase_M4/M1_CTD_sf"/>
</dbReference>
<keyword evidence="14" id="KW-1185">Reference proteome</keyword>
<dbReference type="InterPro" id="IPR042097">
    <property type="entry name" value="Aminopeptidase_N-like_N_sf"/>
</dbReference>
<dbReference type="MEROPS" id="M01.025"/>
<dbReference type="SUPFAM" id="SSF55486">
    <property type="entry name" value="Metalloproteases ('zincins'), catalytic domain"/>
    <property type="match status" value="1"/>
</dbReference>
<feature type="binding site" evidence="11">
    <location>
        <position position="309"/>
    </location>
    <ligand>
        <name>Zn(2+)</name>
        <dbReference type="ChEBI" id="CHEBI:29105"/>
        <note>catalytic</note>
    </ligand>
</feature>
<dbReference type="GO" id="GO:0006508">
    <property type="term" value="P:proteolysis"/>
    <property type="evidence" value="ECO:0007669"/>
    <property type="project" value="UniProtKB-KW"/>
</dbReference>
<sequence>MYRDPTTSSNYEKIKVKHYSLFWNINFVEKRIVGSIVMILKALSVVDEVVLDGEELSISKIKVHGKEVKFSIRSGTPIGQAIVIETHITEGEEVTIEIEYSTASEASALQFMDRELTADKKASYLFSQCQAIHARSIMPCMDTPSVKSTYYAEVSVPSGMTCLMSAIAKHKKEVGTVTVYTFNQPIPIPSYLLAIVVGHLEHRDISERCAVWCEPSMVDSAKWEFEDTEKILRVAEDLVGPYRWGRYDLVVLPPTFPFGGMENPCLTFVTPTLLAGDRSLVNVVAHEIAHSWTGNLVTNASWEHFWLNEGFTVFLERKINGRLLGEPQRQFESECGFDECLKNAVKTFGDTHEFTKLIPNLHGVDPDDAFSSIPYEKGSALLFTLEQLIGDSARFEKFLRTYIDKYALQSVTTDCWKSELYSFFSDKKNILDNLDWNVWLFAPGVPPRPKYALQSVTTDCWKSELYSFFSDKKNILDNLDWNVWLFAPGVPPRPKYDSQLIEVCNRLASEWISAPESSLPGCSSLFENMSPKQKVATLEKIRVSGKCTATKMAALTTCFNLENVRNCEVKFGWLMLGLDVKWLPIIPKALSFVSVVGRMKFCKPIYRSLFNWPDARTLAVEQFERNRKTMHPITANTIAKMLKL</sequence>
<feature type="binding site" evidence="11">
    <location>
        <position position="290"/>
    </location>
    <ligand>
        <name>Zn(2+)</name>
        <dbReference type="ChEBI" id="CHEBI:29105"/>
        <note>catalytic</note>
    </ligand>
</feature>
<dbReference type="InterPro" id="IPR015211">
    <property type="entry name" value="Peptidase_M1_C"/>
</dbReference>
<keyword evidence="13" id="KW-0031">Aminopeptidase</keyword>
<evidence type="ECO:0000256" key="7">
    <source>
        <dbReference type="ARBA" id="ARBA00022833"/>
    </source>
</evidence>
<evidence type="ECO:0000256" key="11">
    <source>
        <dbReference type="PIRSR" id="PIRSR634015-3"/>
    </source>
</evidence>
<dbReference type="Gene3D" id="1.10.390.10">
    <property type="entry name" value="Neutral Protease Domain 2"/>
    <property type="match status" value="1"/>
</dbReference>
<evidence type="ECO:0000256" key="8">
    <source>
        <dbReference type="ARBA" id="ARBA00023049"/>
    </source>
</evidence>
<feature type="active site" description="Proton donor" evidence="9">
    <location>
        <position position="375"/>
    </location>
</feature>
<dbReference type="GO" id="GO:0004301">
    <property type="term" value="F:epoxide hydrolase activity"/>
    <property type="evidence" value="ECO:0007669"/>
    <property type="project" value="TreeGrafter"/>
</dbReference>
<dbReference type="SMART" id="SM01263">
    <property type="entry name" value="Leuk-A4-hydro_C"/>
    <property type="match status" value="1"/>
</dbReference>
<dbReference type="InterPro" id="IPR014782">
    <property type="entry name" value="Peptidase_M1_dom"/>
</dbReference>
<dbReference type="CDD" id="cd09599">
    <property type="entry name" value="M1_LTA4H"/>
    <property type="match status" value="1"/>
</dbReference>
<dbReference type="SUPFAM" id="SSF63737">
    <property type="entry name" value="Leukotriene A4 hydrolase N-terminal domain"/>
    <property type="match status" value="1"/>
</dbReference>
<dbReference type="FunFam" id="3.30.2010.30:FF:000001">
    <property type="entry name" value="Leukotriene A(4) hydrolase"/>
    <property type="match status" value="1"/>
</dbReference>
<dbReference type="FunFam" id="2.60.40.1730:FF:000004">
    <property type="entry name" value="Leukotriene A(4) hydrolase"/>
    <property type="match status" value="1"/>
</dbReference>
<dbReference type="InterPro" id="IPR001930">
    <property type="entry name" value="Peptidase_M1"/>
</dbReference>
<organism evidence="13 14">
    <name type="scientific">Dictyocaulus viviparus</name>
    <name type="common">Bovine lungworm</name>
    <dbReference type="NCBI Taxonomy" id="29172"/>
    <lineage>
        <taxon>Eukaryota</taxon>
        <taxon>Metazoa</taxon>
        <taxon>Ecdysozoa</taxon>
        <taxon>Nematoda</taxon>
        <taxon>Chromadorea</taxon>
        <taxon>Rhabditida</taxon>
        <taxon>Rhabditina</taxon>
        <taxon>Rhabditomorpha</taxon>
        <taxon>Strongyloidea</taxon>
        <taxon>Metastrongylidae</taxon>
        <taxon>Dictyocaulus</taxon>
    </lineage>
</organism>
<comment type="subcellular location">
    <subcellularLocation>
        <location evidence="1">Cytoplasm</location>
    </subcellularLocation>
</comment>
<dbReference type="PANTHER" id="PTHR45726:SF3">
    <property type="entry name" value="LEUKOTRIENE A-4 HYDROLASE"/>
    <property type="match status" value="1"/>
</dbReference>
<reference evidence="13 14" key="1">
    <citation type="submission" date="2013-11" db="EMBL/GenBank/DDBJ databases">
        <title>Draft genome of the bovine lungworm Dictyocaulus viviparus.</title>
        <authorList>
            <person name="Mitreva M."/>
        </authorList>
    </citation>
    <scope>NUCLEOTIDE SEQUENCE [LARGE SCALE GENOMIC DNA]</scope>
    <source>
        <strain evidence="13 14">HannoverDv2000</strain>
    </source>
</reference>
<reference evidence="14" key="2">
    <citation type="journal article" date="2016" name="Sci. Rep.">
        <title>Dictyocaulus viviparus genome, variome and transcriptome elucidate lungworm biology and support future intervention.</title>
        <authorList>
            <person name="McNulty S.N."/>
            <person name="Strube C."/>
            <person name="Rosa B.A."/>
            <person name="Martin J.C."/>
            <person name="Tyagi R."/>
            <person name="Choi Y.J."/>
            <person name="Wang Q."/>
            <person name="Hallsworth Pepin K."/>
            <person name="Zhang X."/>
            <person name="Ozersky P."/>
            <person name="Wilson R.K."/>
            <person name="Sternberg P.W."/>
            <person name="Gasser R.B."/>
            <person name="Mitreva M."/>
        </authorList>
    </citation>
    <scope>NUCLEOTIDE SEQUENCE [LARGE SCALE GENOMIC DNA]</scope>
    <source>
        <strain evidence="14">HannoverDv2000</strain>
    </source>
</reference>
<dbReference type="Pfam" id="PF01433">
    <property type="entry name" value="Peptidase_M1"/>
    <property type="match status" value="1"/>
</dbReference>
<accession>A0A0D8XK86</accession>
<dbReference type="Pfam" id="PF09127">
    <property type="entry name" value="Leuk-A4-hydro_C"/>
    <property type="match status" value="1"/>
</dbReference>
<keyword evidence="6 13" id="KW-0378">Hydrolase</keyword>
<dbReference type="Pfam" id="PF17900">
    <property type="entry name" value="Peptidase_M1_N"/>
    <property type="match status" value="1"/>
</dbReference>
<proteinExistence type="inferred from homology"/>
<dbReference type="STRING" id="29172.A0A0D8XK86"/>
<evidence type="ECO:0000313" key="14">
    <source>
        <dbReference type="Proteomes" id="UP000053766"/>
    </source>
</evidence>
<dbReference type="Gene3D" id="1.25.40.320">
    <property type="entry name" value="Peptidase M1, leukotriene A4 hydrolase/aminopeptidase C-terminal domain"/>
    <property type="match status" value="1"/>
</dbReference>
<protein>
    <submittedName>
        <fullName evidence="13">Putative leukotriene A-4 hydrolase/aminopeptidase</fullName>
    </submittedName>
</protein>
<dbReference type="InterPro" id="IPR038502">
    <property type="entry name" value="M1_LTA-4_hydro/amino_C_sf"/>
</dbReference>
<comment type="cofactor">
    <cofactor evidence="11">
        <name>Zn(2+)</name>
        <dbReference type="ChEBI" id="CHEBI:29105"/>
    </cofactor>
    <text evidence="11">Binds 1 zinc ion per subunit.</text>
</comment>